<dbReference type="AlphaFoldDB" id="A0A0G3BPH6"/>
<keyword evidence="7 8" id="KW-0472">Membrane</keyword>
<feature type="transmembrane region" description="Helical" evidence="8">
    <location>
        <begin position="66"/>
        <end position="86"/>
    </location>
</feature>
<dbReference type="PATRIC" id="fig|413882.6.peg.3329"/>
<evidence type="ECO:0008006" key="11">
    <source>
        <dbReference type="Google" id="ProtNLM"/>
    </source>
</evidence>
<proteinExistence type="inferred from homology"/>
<evidence type="ECO:0000256" key="3">
    <source>
        <dbReference type="ARBA" id="ARBA00022448"/>
    </source>
</evidence>
<evidence type="ECO:0000256" key="8">
    <source>
        <dbReference type="SAM" id="Phobius"/>
    </source>
</evidence>
<dbReference type="Pfam" id="PF01594">
    <property type="entry name" value="AI-2E_transport"/>
    <property type="match status" value="1"/>
</dbReference>
<dbReference type="OrthoDB" id="9816139at2"/>
<evidence type="ECO:0000313" key="9">
    <source>
        <dbReference type="EMBL" id="AKJ29883.1"/>
    </source>
</evidence>
<feature type="transmembrane region" description="Helical" evidence="8">
    <location>
        <begin position="170"/>
        <end position="189"/>
    </location>
</feature>
<feature type="transmembrane region" description="Helical" evidence="8">
    <location>
        <begin position="328"/>
        <end position="353"/>
    </location>
</feature>
<dbReference type="STRING" id="413882.AAW51_3192"/>
<organism evidence="9 10">
    <name type="scientific">Caldimonas brevitalea</name>
    <dbReference type="NCBI Taxonomy" id="413882"/>
    <lineage>
        <taxon>Bacteria</taxon>
        <taxon>Pseudomonadati</taxon>
        <taxon>Pseudomonadota</taxon>
        <taxon>Betaproteobacteria</taxon>
        <taxon>Burkholderiales</taxon>
        <taxon>Sphaerotilaceae</taxon>
        <taxon>Caldimonas</taxon>
    </lineage>
</organism>
<evidence type="ECO:0000256" key="2">
    <source>
        <dbReference type="ARBA" id="ARBA00009773"/>
    </source>
</evidence>
<dbReference type="GO" id="GO:0005886">
    <property type="term" value="C:plasma membrane"/>
    <property type="evidence" value="ECO:0007669"/>
    <property type="project" value="UniProtKB-SubCell"/>
</dbReference>
<keyword evidence="6 8" id="KW-1133">Transmembrane helix</keyword>
<gene>
    <name evidence="9" type="ORF">AAW51_3192</name>
</gene>
<evidence type="ECO:0000256" key="7">
    <source>
        <dbReference type="ARBA" id="ARBA00023136"/>
    </source>
</evidence>
<evidence type="ECO:0000313" key="10">
    <source>
        <dbReference type="Proteomes" id="UP000035352"/>
    </source>
</evidence>
<dbReference type="KEGG" id="pbh:AAW51_3192"/>
<keyword evidence="3" id="KW-0813">Transport</keyword>
<comment type="similarity">
    <text evidence="2">Belongs to the autoinducer-2 exporter (AI-2E) (TC 2.A.86) family.</text>
</comment>
<comment type="subcellular location">
    <subcellularLocation>
        <location evidence="1">Cell membrane</location>
        <topology evidence="1">Multi-pass membrane protein</topology>
    </subcellularLocation>
</comment>
<dbReference type="GO" id="GO:0055085">
    <property type="term" value="P:transmembrane transport"/>
    <property type="evidence" value="ECO:0007669"/>
    <property type="project" value="TreeGrafter"/>
</dbReference>
<dbReference type="PANTHER" id="PTHR21716:SF53">
    <property type="entry name" value="PERMEASE PERM-RELATED"/>
    <property type="match status" value="1"/>
</dbReference>
<dbReference type="Proteomes" id="UP000035352">
    <property type="component" value="Chromosome"/>
</dbReference>
<keyword evidence="5 8" id="KW-0812">Transmembrane</keyword>
<dbReference type="EMBL" id="CP011371">
    <property type="protein sequence ID" value="AKJ29883.1"/>
    <property type="molecule type" value="Genomic_DNA"/>
</dbReference>
<evidence type="ECO:0000256" key="5">
    <source>
        <dbReference type="ARBA" id="ARBA00022692"/>
    </source>
</evidence>
<keyword evidence="4" id="KW-1003">Cell membrane</keyword>
<feature type="transmembrane region" description="Helical" evidence="8">
    <location>
        <begin position="263"/>
        <end position="283"/>
    </location>
</feature>
<name>A0A0G3BPH6_9BURK</name>
<feature type="transmembrane region" description="Helical" evidence="8">
    <location>
        <begin position="290"/>
        <end position="308"/>
    </location>
</feature>
<feature type="transmembrane region" description="Helical" evidence="8">
    <location>
        <begin position="229"/>
        <end position="257"/>
    </location>
</feature>
<protein>
    <recommendedName>
        <fullName evidence="11">AI-2E family transporter</fullName>
    </recommendedName>
</protein>
<accession>A0A0G3BPH6</accession>
<dbReference type="PANTHER" id="PTHR21716">
    <property type="entry name" value="TRANSMEMBRANE PROTEIN"/>
    <property type="match status" value="1"/>
</dbReference>
<dbReference type="RefSeq" id="WP_053013634.1">
    <property type="nucleotide sequence ID" value="NZ_CP011371.1"/>
</dbReference>
<evidence type="ECO:0000256" key="4">
    <source>
        <dbReference type="ARBA" id="ARBA00022475"/>
    </source>
</evidence>
<dbReference type="InterPro" id="IPR002549">
    <property type="entry name" value="AI-2E-like"/>
</dbReference>
<sequence length="625" mass="66639">MTRLPLGTPGSWVKAFSLLGSGAIVLGLLYWLKGVLVPIALALLLTFLMSPPITMMQRRGVPRFGAVLVMLAVVAALLGGIGWTVAHQATRLVDEFPLYERNLNAKIAGLKRDERGFVARLERIVGRVSRQLQKAEVLPAAEGGPARTVRVVEDGGALQITKLWNTFGPVIEPVSMVAFAFVLVVFMLLRREDLRDRLITLAGQARLVPTTKMLDEAAGRISRYLLMQFAINSCHGLAVTAGLWLIGVPYAFMWGLIAGVLRYVPYIGPWIAAIFPLLLSLVISNSWVPALQVLLLFAVLETVSNMLVEPVLYGRGIGVSETATLVMVAFWTWLWGPIGLLLATPLTVCLVVLGHYVPALRFFDTLLGDRPALAPSARFYQRLLARDRHEAGEVAAEHAGTAGLLGVYDELMMPALCYARRDLERNALDEADVEFVVTAVADLAARLAADPQVGVDPAAPVAPPDRAAPAAAMPLLVVPVRDPCAAAAAGLLEQLLEPGGFSLDTCDPGALASEVAAELEARPAPVVCIVTASASALAYAQLLCKRLRTHPLQPQLVVACFGRQADVATARTALTSAGADRVATSLAEARAELAALRSQLVNAAVPGCDTAHDDEALGQEALRGA</sequence>
<evidence type="ECO:0000256" key="1">
    <source>
        <dbReference type="ARBA" id="ARBA00004651"/>
    </source>
</evidence>
<keyword evidence="10" id="KW-1185">Reference proteome</keyword>
<evidence type="ECO:0000256" key="6">
    <source>
        <dbReference type="ARBA" id="ARBA00022989"/>
    </source>
</evidence>
<reference evidence="9 10" key="1">
    <citation type="submission" date="2015-05" db="EMBL/GenBank/DDBJ databases">
        <authorList>
            <person name="Tang B."/>
            <person name="Yu Y."/>
        </authorList>
    </citation>
    <scope>NUCLEOTIDE SEQUENCE [LARGE SCALE GENOMIC DNA]</scope>
    <source>
        <strain evidence="9 10">DSM 7029</strain>
    </source>
</reference>